<sequence>MEDKNPASNEFCLLERLPEAVLLKILFRLPINSIIKLKLVCRWLHMILCRLDFTLNYSKNSPFSTLFLPDDYEDVSYLYLLEISDGSRCFRTMFRPKIPDWSESDDLGLSVVGTCGNGLVGIALYKCLTEIVYICNPITGECDQVAEHKVKEGGERCTVKYGFGFCRSTNNYKVLKIVSTSSGGTPKSIKGEILTVGVDETWRVLANTTIPFSFVPLGSVNLNDALHWLPCDSHSTWILTFDLGEEKAGRISYPPGLEKTTIDMKLLSRNNQLCFIYHSVGTSIVMWRMKAYGVAESWTKDMVLDIPVSSQWGLAEYSIVTILGNGDILLSHTWEEKYTYSYNPTRRKFTRIEARECYGLIDYSPSFSSLEELIKGGHW</sequence>
<dbReference type="EMBL" id="WHWC01000010">
    <property type="protein sequence ID" value="KAG8374998.1"/>
    <property type="molecule type" value="Genomic_DNA"/>
</dbReference>
<name>A0AAV6WXD2_9LAMI</name>
<keyword evidence="3" id="KW-1185">Reference proteome</keyword>
<evidence type="ECO:0000313" key="2">
    <source>
        <dbReference type="EMBL" id="KAG8374998.1"/>
    </source>
</evidence>
<protein>
    <recommendedName>
        <fullName evidence="1">F-box domain-containing protein</fullName>
    </recommendedName>
</protein>
<dbReference type="InterPro" id="IPR050796">
    <property type="entry name" value="SCF_F-box_component"/>
</dbReference>
<dbReference type="PROSITE" id="PS50181">
    <property type="entry name" value="FBOX"/>
    <property type="match status" value="1"/>
</dbReference>
<comment type="caution">
    <text evidence="2">The sequence shown here is derived from an EMBL/GenBank/DDBJ whole genome shotgun (WGS) entry which is preliminary data.</text>
</comment>
<dbReference type="Pfam" id="PF00646">
    <property type="entry name" value="F-box"/>
    <property type="match status" value="1"/>
</dbReference>
<reference evidence="2" key="1">
    <citation type="submission" date="2019-10" db="EMBL/GenBank/DDBJ databases">
        <authorList>
            <person name="Zhang R."/>
            <person name="Pan Y."/>
            <person name="Wang J."/>
            <person name="Ma R."/>
            <person name="Yu S."/>
        </authorList>
    </citation>
    <scope>NUCLEOTIDE SEQUENCE</scope>
    <source>
        <strain evidence="2">LA-IB0</strain>
        <tissue evidence="2">Leaf</tissue>
    </source>
</reference>
<accession>A0AAV6WXD2</accession>
<dbReference type="InterPro" id="IPR017451">
    <property type="entry name" value="F-box-assoc_interact_dom"/>
</dbReference>
<organism evidence="2 3">
    <name type="scientific">Buddleja alternifolia</name>
    <dbReference type="NCBI Taxonomy" id="168488"/>
    <lineage>
        <taxon>Eukaryota</taxon>
        <taxon>Viridiplantae</taxon>
        <taxon>Streptophyta</taxon>
        <taxon>Embryophyta</taxon>
        <taxon>Tracheophyta</taxon>
        <taxon>Spermatophyta</taxon>
        <taxon>Magnoliopsida</taxon>
        <taxon>eudicotyledons</taxon>
        <taxon>Gunneridae</taxon>
        <taxon>Pentapetalae</taxon>
        <taxon>asterids</taxon>
        <taxon>lamiids</taxon>
        <taxon>Lamiales</taxon>
        <taxon>Scrophulariaceae</taxon>
        <taxon>Buddlejeae</taxon>
        <taxon>Buddleja</taxon>
    </lineage>
</organism>
<gene>
    <name evidence="2" type="ORF">BUALT_Bualt10G0053800</name>
</gene>
<dbReference type="InterPro" id="IPR001810">
    <property type="entry name" value="F-box_dom"/>
</dbReference>
<dbReference type="PANTHER" id="PTHR31672">
    <property type="entry name" value="BNACNNG10540D PROTEIN"/>
    <property type="match status" value="1"/>
</dbReference>
<dbReference type="SUPFAM" id="SSF81383">
    <property type="entry name" value="F-box domain"/>
    <property type="match status" value="1"/>
</dbReference>
<feature type="domain" description="F-box" evidence="1">
    <location>
        <begin position="11"/>
        <end position="60"/>
    </location>
</feature>
<proteinExistence type="predicted"/>
<evidence type="ECO:0000313" key="3">
    <source>
        <dbReference type="Proteomes" id="UP000826271"/>
    </source>
</evidence>
<dbReference type="Proteomes" id="UP000826271">
    <property type="component" value="Unassembled WGS sequence"/>
</dbReference>
<dbReference type="InterPro" id="IPR013187">
    <property type="entry name" value="F-box-assoc_dom_typ3"/>
</dbReference>
<dbReference type="InterPro" id="IPR036047">
    <property type="entry name" value="F-box-like_dom_sf"/>
</dbReference>
<dbReference type="PANTHER" id="PTHR31672:SF13">
    <property type="entry name" value="F-BOX PROTEIN CPR30-LIKE"/>
    <property type="match status" value="1"/>
</dbReference>
<dbReference type="NCBIfam" id="TIGR01640">
    <property type="entry name" value="F_box_assoc_1"/>
    <property type="match status" value="1"/>
</dbReference>
<evidence type="ECO:0000259" key="1">
    <source>
        <dbReference type="PROSITE" id="PS50181"/>
    </source>
</evidence>
<dbReference type="AlphaFoldDB" id="A0AAV6WXD2"/>
<dbReference type="Pfam" id="PF08268">
    <property type="entry name" value="FBA_3"/>
    <property type="match status" value="1"/>
</dbReference>